<dbReference type="EMBL" id="QWEY01000015">
    <property type="protein sequence ID" value="RGP35455.1"/>
    <property type="molecule type" value="Genomic_DNA"/>
</dbReference>
<keyword evidence="3" id="KW-1133">Transmembrane helix</keyword>
<feature type="transmembrane region" description="Helical" evidence="3">
    <location>
        <begin position="36"/>
        <end position="56"/>
    </location>
</feature>
<keyword evidence="4" id="KW-0282">Flagellum</keyword>
<feature type="compositionally biased region" description="Basic and acidic residues" evidence="2">
    <location>
        <begin position="230"/>
        <end position="243"/>
    </location>
</feature>
<evidence type="ECO:0000256" key="2">
    <source>
        <dbReference type="SAM" id="MobiDB-lite"/>
    </source>
</evidence>
<proteinExistence type="inferred from homology"/>
<dbReference type="Proteomes" id="UP000284547">
    <property type="component" value="Unassembled WGS sequence"/>
</dbReference>
<dbReference type="RefSeq" id="WP_118155826.1">
    <property type="nucleotide sequence ID" value="NZ_QWEY01000015.1"/>
</dbReference>
<evidence type="ECO:0000256" key="1">
    <source>
        <dbReference type="ARBA" id="ARBA00010690"/>
    </source>
</evidence>
<feature type="transmembrane region" description="Helical" evidence="3">
    <location>
        <begin position="156"/>
        <end position="180"/>
    </location>
</feature>
<evidence type="ECO:0000256" key="3">
    <source>
        <dbReference type="SAM" id="Phobius"/>
    </source>
</evidence>
<dbReference type="Pfam" id="PF01312">
    <property type="entry name" value="Bac_export_2"/>
    <property type="match status" value="1"/>
</dbReference>
<dbReference type="InterPro" id="IPR006135">
    <property type="entry name" value="T3SS_substrate_exporter"/>
</dbReference>
<keyword evidence="5" id="KW-1185">Reference proteome</keyword>
<dbReference type="PANTHER" id="PTHR30531">
    <property type="entry name" value="FLAGELLAR BIOSYNTHETIC PROTEIN FLHB"/>
    <property type="match status" value="1"/>
</dbReference>
<organism evidence="4 5">
    <name type="scientific">Pseudotabrizicola alkalilacus</name>
    <dbReference type="NCBI Taxonomy" id="2305252"/>
    <lineage>
        <taxon>Bacteria</taxon>
        <taxon>Pseudomonadati</taxon>
        <taxon>Pseudomonadota</taxon>
        <taxon>Alphaproteobacteria</taxon>
        <taxon>Rhodobacterales</taxon>
        <taxon>Paracoccaceae</taxon>
        <taxon>Pseudotabrizicola</taxon>
    </lineage>
</organism>
<accession>A0A411YXJ9</accession>
<evidence type="ECO:0000313" key="5">
    <source>
        <dbReference type="Proteomes" id="UP000284547"/>
    </source>
</evidence>
<comment type="similarity">
    <text evidence="1">Belongs to the type III secretion exporter family.</text>
</comment>
<evidence type="ECO:0000313" key="4">
    <source>
        <dbReference type="EMBL" id="RGP35455.1"/>
    </source>
</evidence>
<keyword evidence="3" id="KW-0812">Transmembrane</keyword>
<dbReference type="PRINTS" id="PR00950">
    <property type="entry name" value="TYPE3IMSPROT"/>
</dbReference>
<name>A0A411YXJ9_9RHOB</name>
<keyword evidence="4" id="KW-0966">Cell projection</keyword>
<keyword evidence="3" id="KW-0472">Membrane</keyword>
<feature type="region of interest" description="Disordered" evidence="2">
    <location>
        <begin position="1"/>
        <end position="25"/>
    </location>
</feature>
<comment type="caution">
    <text evidence="4">The sequence shown here is derived from an EMBL/GenBank/DDBJ whole genome shotgun (WGS) entry which is preliminary data.</text>
</comment>
<feature type="transmembrane region" description="Helical" evidence="3">
    <location>
        <begin position="96"/>
        <end position="120"/>
    </location>
</feature>
<dbReference type="PANTHER" id="PTHR30531:SF12">
    <property type="entry name" value="FLAGELLAR BIOSYNTHETIC PROTEIN FLHB"/>
    <property type="match status" value="1"/>
</dbReference>
<dbReference type="GO" id="GO:0009306">
    <property type="term" value="P:protein secretion"/>
    <property type="evidence" value="ECO:0007669"/>
    <property type="project" value="InterPro"/>
</dbReference>
<sequence length="362" mass="38765">MSKSDDQSPSEKEHAPSEKKLADARRKGDIAKSTELLAAASYAGLLVAGLAGAPAVEKAALAASILIGQAPDIARLATESARAVIAGVLQASVLPFVLLLLVPAAAVWLALFAQQAIVFAPDKLAPKLSRISPLATAKKKFGAEGLVEFAKNFSKLMIVSVALGWFLISHADNILASASLDPRQGLVQLIALLGQFLMIVILVTAAIGGLDLLWQNHSLLQRNRMSRKDMMDEMKESEGDPHTKSQRRQRGQDIAMNQMLAEVATASVVIVNPSHYAVALRWTKGAPTAPIVVAKGVDEIARRIREAAAEHGVPIHSDPPTARSLFAMVEIGKPIARDHYRAVAAAIRFAEAMRKRAKARTR</sequence>
<feature type="region of interest" description="Disordered" evidence="2">
    <location>
        <begin position="230"/>
        <end position="250"/>
    </location>
</feature>
<dbReference type="OrthoDB" id="9807950at2"/>
<dbReference type="InterPro" id="IPR029025">
    <property type="entry name" value="T3SS_substrate_exporter_C"/>
</dbReference>
<gene>
    <name evidence="4" type="ORF">D1012_19655</name>
</gene>
<reference evidence="4 5" key="1">
    <citation type="submission" date="2018-08" db="EMBL/GenBank/DDBJ databases">
        <title>Flavobacterium tibetense sp. nov., isolated from a wetland YonghuCo on Tibetan Plateau.</title>
        <authorList>
            <person name="Phurbu D."/>
            <person name="Lu H."/>
            <person name="Xing P."/>
        </authorList>
    </citation>
    <scope>NUCLEOTIDE SEQUENCE [LARGE SCALE GENOMIC DNA]</scope>
    <source>
        <strain evidence="4 5">DJC</strain>
    </source>
</reference>
<keyword evidence="4" id="KW-0969">Cilium</keyword>
<dbReference type="AlphaFoldDB" id="A0A411YXJ9"/>
<protein>
    <submittedName>
        <fullName evidence="4">Flagellar biosynthesis protein FlhB</fullName>
    </submittedName>
</protein>
<dbReference type="Gene3D" id="3.40.1690.10">
    <property type="entry name" value="secretion proteins EscU"/>
    <property type="match status" value="1"/>
</dbReference>
<dbReference type="SUPFAM" id="SSF160544">
    <property type="entry name" value="EscU C-terminal domain-like"/>
    <property type="match status" value="1"/>
</dbReference>
<dbReference type="GO" id="GO:0005886">
    <property type="term" value="C:plasma membrane"/>
    <property type="evidence" value="ECO:0007669"/>
    <property type="project" value="TreeGrafter"/>
</dbReference>
<feature type="transmembrane region" description="Helical" evidence="3">
    <location>
        <begin position="186"/>
        <end position="214"/>
    </location>
</feature>